<dbReference type="Proteomes" id="UP001265259">
    <property type="component" value="Unassembled WGS sequence"/>
</dbReference>
<evidence type="ECO:0000256" key="4">
    <source>
        <dbReference type="PROSITE-ProRule" id="PRU00433"/>
    </source>
</evidence>
<keyword evidence="2 4" id="KW-0479">Metal-binding</keyword>
<keyword evidence="3 4" id="KW-0408">Iron</keyword>
<keyword evidence="1 4" id="KW-0349">Heme</keyword>
<feature type="domain" description="Cytochrome c" evidence="5">
    <location>
        <begin position="184"/>
        <end position="290"/>
    </location>
</feature>
<dbReference type="PANTHER" id="PTHR35008">
    <property type="entry name" value="BLL4482 PROTEIN-RELATED"/>
    <property type="match status" value="1"/>
</dbReference>
<evidence type="ECO:0000256" key="3">
    <source>
        <dbReference type="ARBA" id="ARBA00023004"/>
    </source>
</evidence>
<name>A0ABU3DIL4_9RHOB</name>
<dbReference type="PROSITE" id="PS51007">
    <property type="entry name" value="CYTC"/>
    <property type="match status" value="2"/>
</dbReference>
<proteinExistence type="predicted"/>
<dbReference type="SUPFAM" id="SSF46626">
    <property type="entry name" value="Cytochrome c"/>
    <property type="match status" value="2"/>
</dbReference>
<dbReference type="InterPro" id="IPR051459">
    <property type="entry name" value="Cytochrome_c-type_DH"/>
</dbReference>
<evidence type="ECO:0000313" key="6">
    <source>
        <dbReference type="EMBL" id="MDT0683522.1"/>
    </source>
</evidence>
<accession>A0ABU3DIL4</accession>
<protein>
    <submittedName>
        <fullName evidence="6">Cytochrome c</fullName>
    </submittedName>
</protein>
<dbReference type="InterPro" id="IPR009056">
    <property type="entry name" value="Cyt_c-like_dom"/>
</dbReference>
<dbReference type="PANTHER" id="PTHR35008:SF8">
    <property type="entry name" value="ALCOHOL DEHYDROGENASE CYTOCHROME C SUBUNIT"/>
    <property type="match status" value="1"/>
</dbReference>
<keyword evidence="7" id="KW-1185">Reference proteome</keyword>
<gene>
    <name evidence="6" type="ORF">RM543_12565</name>
</gene>
<evidence type="ECO:0000256" key="1">
    <source>
        <dbReference type="ARBA" id="ARBA00022617"/>
    </source>
</evidence>
<dbReference type="InterPro" id="IPR036909">
    <property type="entry name" value="Cyt_c-like_dom_sf"/>
</dbReference>
<evidence type="ECO:0000259" key="5">
    <source>
        <dbReference type="PROSITE" id="PS51007"/>
    </source>
</evidence>
<dbReference type="Gene3D" id="1.10.760.10">
    <property type="entry name" value="Cytochrome c-like domain"/>
    <property type="match status" value="1"/>
</dbReference>
<feature type="domain" description="Cytochrome c" evidence="5">
    <location>
        <begin position="38"/>
        <end position="145"/>
    </location>
</feature>
<reference evidence="6 7" key="1">
    <citation type="submission" date="2023-09" db="EMBL/GenBank/DDBJ databases">
        <authorList>
            <person name="Rey-Velasco X."/>
        </authorList>
    </citation>
    <scope>NUCLEOTIDE SEQUENCE [LARGE SCALE GENOMIC DNA]</scope>
    <source>
        <strain evidence="6 7">F158</strain>
    </source>
</reference>
<evidence type="ECO:0000313" key="7">
    <source>
        <dbReference type="Proteomes" id="UP001265259"/>
    </source>
</evidence>
<evidence type="ECO:0000256" key="2">
    <source>
        <dbReference type="ARBA" id="ARBA00022723"/>
    </source>
</evidence>
<dbReference type="RefSeq" id="WP_311692157.1">
    <property type="nucleotide sequence ID" value="NZ_JAVRHL010000003.1"/>
</dbReference>
<dbReference type="Pfam" id="PF00034">
    <property type="entry name" value="Cytochrom_C"/>
    <property type="match status" value="1"/>
</dbReference>
<dbReference type="EMBL" id="JAVRHL010000003">
    <property type="protein sequence ID" value="MDT0683522.1"/>
    <property type="molecule type" value="Genomic_DNA"/>
</dbReference>
<comment type="caution">
    <text evidence="6">The sequence shown here is derived from an EMBL/GenBank/DDBJ whole genome shotgun (WGS) entry which is preliminary data.</text>
</comment>
<sequence>MKKLLLAALLIALIVVAGGLWLIRTNTLAPDATASLDGDADAGALIFAAGGCASCHGTEGGSEEERLVLAGGHAIDSDFGTFYTPNISPSEAGIGAWSLEEFANAMVRGVSPEGQHYYPAFPYVAYSRMELQDVADLWAYMQTLPESDTASRPHDLPFPFNMRRGLGLWKLRYMPDGWVMTGEDSPERGRYLVEAVAHCGECHTPRDELGGLITVDWLGGAPNPSGEGSIPNITPGALDWSAEDIAYYLESGFTPDFDTAGGSMVDVIHGTSQLPADDRQAIADYVKAVPAVE</sequence>
<organism evidence="6 7">
    <name type="scientific">Tropicimonas omnivorans</name>
    <dbReference type="NCBI Taxonomy" id="3075590"/>
    <lineage>
        <taxon>Bacteria</taxon>
        <taxon>Pseudomonadati</taxon>
        <taxon>Pseudomonadota</taxon>
        <taxon>Alphaproteobacteria</taxon>
        <taxon>Rhodobacterales</taxon>
        <taxon>Roseobacteraceae</taxon>
        <taxon>Tropicimonas</taxon>
    </lineage>
</organism>